<dbReference type="GO" id="GO:0016787">
    <property type="term" value="F:hydrolase activity"/>
    <property type="evidence" value="ECO:0007669"/>
    <property type="project" value="UniProtKB-KW"/>
</dbReference>
<protein>
    <submittedName>
        <fullName evidence="2">Predicted hydrolase of the HAD superfamily</fullName>
    </submittedName>
</protein>
<dbReference type="KEGG" id="mts:MTES_2891"/>
<gene>
    <name evidence="2" type="ordered locus">MTES_2891</name>
</gene>
<keyword evidence="1" id="KW-0732">Signal</keyword>
<sequence length="182" mass="18462">MSSLRFRLVPLFVLAAVLSGCASTSGTPAPDAASEAPVTDSGVTTDDGVAITVRAGFGCTDEMLAYLASNGFGDVPPVDPGEFAFPEGVDIAATPTCFVSEDDGQGASRESALFFDDPDGAITQADAAFHAAGWQGEASDSLAGKTGVWWSDGTDAMTARHSVGGGVLEVNGSTAAWFTWAS</sequence>
<evidence type="ECO:0000313" key="2">
    <source>
        <dbReference type="EMBL" id="BAJ75855.1"/>
    </source>
</evidence>
<dbReference type="Proteomes" id="UP000008975">
    <property type="component" value="Chromosome"/>
</dbReference>
<feature type="signal peptide" evidence="1">
    <location>
        <begin position="1"/>
        <end position="22"/>
    </location>
</feature>
<proteinExistence type="predicted"/>
<accession>E8NA25</accession>
<dbReference type="AlphaFoldDB" id="E8NA25"/>
<dbReference type="HOGENOM" id="CLU_1480456_0_0_11"/>
<keyword evidence="2" id="KW-0378">Hydrolase</keyword>
<reference key="2">
    <citation type="submission" date="2011-02" db="EMBL/GenBank/DDBJ databases">
        <title>Genome sequence of Microbacterium testaceum StLB037.</title>
        <authorList>
            <person name="Morohoshi T."/>
            <person name="Wang W.Z."/>
            <person name="Someya N."/>
            <person name="Ikeda T."/>
        </authorList>
    </citation>
    <scope>NUCLEOTIDE SEQUENCE</scope>
    <source>
        <strain>StLB037</strain>
    </source>
</reference>
<dbReference type="STRING" id="979556.MTES_2891"/>
<organism evidence="2 3">
    <name type="scientific">Microbacterium testaceum (strain StLB037)</name>
    <dbReference type="NCBI Taxonomy" id="979556"/>
    <lineage>
        <taxon>Bacteria</taxon>
        <taxon>Bacillati</taxon>
        <taxon>Actinomycetota</taxon>
        <taxon>Actinomycetes</taxon>
        <taxon>Micrococcales</taxon>
        <taxon>Microbacteriaceae</taxon>
        <taxon>Microbacterium</taxon>
    </lineage>
</organism>
<evidence type="ECO:0000313" key="3">
    <source>
        <dbReference type="Proteomes" id="UP000008975"/>
    </source>
</evidence>
<name>E8NA25_MICTS</name>
<dbReference type="PROSITE" id="PS51257">
    <property type="entry name" value="PROKAR_LIPOPROTEIN"/>
    <property type="match status" value="1"/>
</dbReference>
<feature type="chain" id="PRO_5039265057" evidence="1">
    <location>
        <begin position="23"/>
        <end position="182"/>
    </location>
</feature>
<reference evidence="2 3" key="1">
    <citation type="journal article" date="2011" name="J. Bacteriol.">
        <title>Genome sequence of Microbacterium testaceum StLB037, an N-acylhomoserine lactone-degrading bacterium isolated from potato leaves.</title>
        <authorList>
            <person name="Morohoshi T."/>
            <person name="Wang W.-Z."/>
            <person name="Someya N."/>
            <person name="Ikeda T."/>
        </authorList>
    </citation>
    <scope>NUCLEOTIDE SEQUENCE [LARGE SCALE GENOMIC DNA]</scope>
    <source>
        <strain evidence="2 3">StLB037</strain>
    </source>
</reference>
<evidence type="ECO:0000256" key="1">
    <source>
        <dbReference type="SAM" id="SignalP"/>
    </source>
</evidence>
<dbReference type="EMBL" id="AP012052">
    <property type="protein sequence ID" value="BAJ75855.1"/>
    <property type="molecule type" value="Genomic_DNA"/>
</dbReference>
<dbReference type="RefSeq" id="WP_013585980.1">
    <property type="nucleotide sequence ID" value="NC_015125.1"/>
</dbReference>